<dbReference type="AlphaFoldDB" id="A0A4V3D1M6"/>
<keyword evidence="7" id="KW-1185">Reference proteome</keyword>
<comment type="caution">
    <text evidence="6">The sequence shown here is derived from an EMBL/GenBank/DDBJ whole genome shotgun (WGS) entry which is preliminary data.</text>
</comment>
<name>A0A4V3D1M6_9SPHI</name>
<dbReference type="GO" id="GO:0005737">
    <property type="term" value="C:cytoplasm"/>
    <property type="evidence" value="ECO:0007669"/>
    <property type="project" value="InterPro"/>
</dbReference>
<evidence type="ECO:0000256" key="1">
    <source>
        <dbReference type="ARBA" id="ARBA00022801"/>
    </source>
</evidence>
<dbReference type="Proteomes" id="UP000295620">
    <property type="component" value="Unassembled WGS sequence"/>
</dbReference>
<dbReference type="InterPro" id="IPR000673">
    <property type="entry name" value="Sig_transdc_resp-reg_Me-estase"/>
</dbReference>
<feature type="active site" evidence="4">
    <location>
        <position position="15"/>
    </location>
</feature>
<dbReference type="Pfam" id="PF01339">
    <property type="entry name" value="CheB_methylest"/>
    <property type="match status" value="1"/>
</dbReference>
<dbReference type="PANTHER" id="PTHR42872:SF6">
    <property type="entry name" value="PROTEIN-GLUTAMATE METHYLESTERASE_PROTEIN-GLUTAMINE GLUTAMINASE"/>
    <property type="match status" value="1"/>
</dbReference>
<feature type="domain" description="CheB-type methylesterase" evidence="5">
    <location>
        <begin position="1"/>
        <end position="193"/>
    </location>
</feature>
<evidence type="ECO:0000313" key="7">
    <source>
        <dbReference type="Proteomes" id="UP000295620"/>
    </source>
</evidence>
<dbReference type="EC" id="3.1.1.61" evidence="2"/>
<dbReference type="InterPro" id="IPR035909">
    <property type="entry name" value="CheB_C"/>
</dbReference>
<dbReference type="PROSITE" id="PS50122">
    <property type="entry name" value="CHEB"/>
    <property type="match status" value="1"/>
</dbReference>
<evidence type="ECO:0000256" key="4">
    <source>
        <dbReference type="PROSITE-ProRule" id="PRU00050"/>
    </source>
</evidence>
<keyword evidence="1 4" id="KW-0378">Hydrolase</keyword>
<dbReference type="InterPro" id="IPR011247">
    <property type="entry name" value="Chemotax_prot-Glu_Me-esterase"/>
</dbReference>
<dbReference type="GO" id="GO:0000156">
    <property type="term" value="F:phosphorelay response regulator activity"/>
    <property type="evidence" value="ECO:0007669"/>
    <property type="project" value="InterPro"/>
</dbReference>
<sequence>MSNTVIKNVITIGASAGGIAAVSRLVAGFNATFDAAIFIVIHVSRNSLSDVILHEIQRRTKLICLIPEDGQIIENSTIYLAPADHHMMLAGGNISIKKGAFENHWRPSIDVLFRSAAAAYSNCVTGIILTGLLDDGTSGMSAIKRSGGRSIIQDPAEADFPDMPKSVLSNMEVDYKVSIDEMGYILSDLYSREECNVAHVPDDVKLEAEITLRMSSNVEDLEKLGSFTPFTCPDCGGTLVKVETDEVPRYRCYTGHSYTQKSLEESQIKSLEESLWVAIRMMEERKNLLIAMNTHKEPTKVEMASQIKIHIERLKKMMLDLGNNAEVIN</sequence>
<dbReference type="PANTHER" id="PTHR42872">
    <property type="entry name" value="PROTEIN-GLUTAMATE METHYLESTERASE/PROTEIN-GLUTAMINE GLUTAMINASE"/>
    <property type="match status" value="1"/>
</dbReference>
<evidence type="ECO:0000256" key="2">
    <source>
        <dbReference type="ARBA" id="ARBA00039140"/>
    </source>
</evidence>
<comment type="catalytic activity">
    <reaction evidence="3">
        <text>[protein]-L-glutamate 5-O-methyl ester + H2O = L-glutamyl-[protein] + methanol + H(+)</text>
        <dbReference type="Rhea" id="RHEA:23236"/>
        <dbReference type="Rhea" id="RHEA-COMP:10208"/>
        <dbReference type="Rhea" id="RHEA-COMP:10311"/>
        <dbReference type="ChEBI" id="CHEBI:15377"/>
        <dbReference type="ChEBI" id="CHEBI:15378"/>
        <dbReference type="ChEBI" id="CHEBI:17790"/>
        <dbReference type="ChEBI" id="CHEBI:29973"/>
        <dbReference type="ChEBI" id="CHEBI:82795"/>
        <dbReference type="EC" id="3.1.1.61"/>
    </reaction>
</comment>
<evidence type="ECO:0000313" key="6">
    <source>
        <dbReference type="EMBL" id="TDQ11813.1"/>
    </source>
</evidence>
<dbReference type="OrthoDB" id="1524092at2"/>
<feature type="active site" evidence="4">
    <location>
        <position position="42"/>
    </location>
</feature>
<dbReference type="PIRSF" id="PIRSF036461">
    <property type="entry name" value="Chmtx_methlestr"/>
    <property type="match status" value="1"/>
</dbReference>
<evidence type="ECO:0000259" key="5">
    <source>
        <dbReference type="PROSITE" id="PS50122"/>
    </source>
</evidence>
<gene>
    <name evidence="6" type="ORF">ATK78_0942</name>
</gene>
<dbReference type="GO" id="GO:0006935">
    <property type="term" value="P:chemotaxis"/>
    <property type="evidence" value="ECO:0007669"/>
    <property type="project" value="UniProtKB-UniRule"/>
</dbReference>
<dbReference type="SUPFAM" id="SSF52738">
    <property type="entry name" value="Methylesterase CheB, C-terminal domain"/>
    <property type="match status" value="1"/>
</dbReference>
<dbReference type="GO" id="GO:0008984">
    <property type="term" value="F:protein-glutamate methylesterase activity"/>
    <property type="evidence" value="ECO:0007669"/>
    <property type="project" value="UniProtKB-EC"/>
</dbReference>
<accession>A0A4V3D1M6</accession>
<feature type="active site" evidence="4">
    <location>
        <position position="135"/>
    </location>
</feature>
<dbReference type="EMBL" id="SNYC01000003">
    <property type="protein sequence ID" value="TDQ11813.1"/>
    <property type="molecule type" value="Genomic_DNA"/>
</dbReference>
<dbReference type="CDD" id="cd16433">
    <property type="entry name" value="CheB"/>
    <property type="match status" value="1"/>
</dbReference>
<organism evidence="6 7">
    <name type="scientific">Pedobacter metabolipauper</name>
    <dbReference type="NCBI Taxonomy" id="425513"/>
    <lineage>
        <taxon>Bacteria</taxon>
        <taxon>Pseudomonadati</taxon>
        <taxon>Bacteroidota</taxon>
        <taxon>Sphingobacteriia</taxon>
        <taxon>Sphingobacteriales</taxon>
        <taxon>Sphingobacteriaceae</taxon>
        <taxon>Pedobacter</taxon>
    </lineage>
</organism>
<dbReference type="Gene3D" id="3.40.50.180">
    <property type="entry name" value="Methylesterase CheB, C-terminal domain"/>
    <property type="match status" value="1"/>
</dbReference>
<reference evidence="6 7" key="1">
    <citation type="submission" date="2019-03" db="EMBL/GenBank/DDBJ databases">
        <title>Genomic Encyclopedia of Archaeal and Bacterial Type Strains, Phase II (KMG-II): from individual species to whole genera.</title>
        <authorList>
            <person name="Goeker M."/>
        </authorList>
    </citation>
    <scope>NUCLEOTIDE SEQUENCE [LARGE SCALE GENOMIC DNA]</scope>
    <source>
        <strain evidence="6 7">DSM 19035</strain>
    </source>
</reference>
<evidence type="ECO:0000256" key="3">
    <source>
        <dbReference type="ARBA" id="ARBA00048267"/>
    </source>
</evidence>
<keyword evidence="4" id="KW-0145">Chemotaxis</keyword>
<dbReference type="RefSeq" id="WP_133574855.1">
    <property type="nucleotide sequence ID" value="NZ_SNYC01000003.1"/>
</dbReference>
<proteinExistence type="predicted"/>
<protein>
    <recommendedName>
        <fullName evidence="2">protein-glutamate methylesterase</fullName>
        <ecNumber evidence="2">3.1.1.61</ecNumber>
    </recommendedName>
</protein>